<dbReference type="SUPFAM" id="SSF54593">
    <property type="entry name" value="Glyoxalase/Bleomycin resistance protein/Dihydroxybiphenyl dioxygenase"/>
    <property type="match status" value="1"/>
</dbReference>
<protein>
    <submittedName>
        <fullName evidence="2">VOC family protein</fullName>
    </submittedName>
</protein>
<evidence type="ECO:0000313" key="2">
    <source>
        <dbReference type="EMBL" id="GMG84371.1"/>
    </source>
</evidence>
<sequence>MQLDHLVVCAADLAGGVAWAEARLGTPPGAFGRHAEMGTRNALWGLGNAYLEVIAVDPEGRTPPRPRWFGLDDPAMQARLAGGPVLATWAVALEALDGLAPPAGLALERLPFARDDLTWEVALTTAAALPLGGAWPLAIRWKSGLHPAKRLGDQGLRLRRLEIAGAGAEAAGAAFGPVTGAAPVEFRPGPGATRLAASIATAAGEAEL</sequence>
<accession>A0ABQ6LPD3</accession>
<dbReference type="EMBL" id="BSYI01000034">
    <property type="protein sequence ID" value="GMG84371.1"/>
    <property type="molecule type" value="Genomic_DNA"/>
</dbReference>
<dbReference type="Gene3D" id="3.10.180.10">
    <property type="entry name" value="2,3-Dihydroxybiphenyl 1,2-Dioxygenase, domain 1"/>
    <property type="match status" value="1"/>
</dbReference>
<dbReference type="InterPro" id="IPR029068">
    <property type="entry name" value="Glyas_Bleomycin-R_OHBP_Dase"/>
</dbReference>
<dbReference type="InterPro" id="IPR025870">
    <property type="entry name" value="Glyoxalase-like_dom"/>
</dbReference>
<evidence type="ECO:0000313" key="3">
    <source>
        <dbReference type="Proteomes" id="UP001239909"/>
    </source>
</evidence>
<reference evidence="2 3" key="1">
    <citation type="submission" date="2023-04" db="EMBL/GenBank/DDBJ databases">
        <title>Marinoamorphus aggregata gen. nov., sp. Nov., isolate from tissue of brittle star Ophioplocus japonicus.</title>
        <authorList>
            <person name="Kawano K."/>
            <person name="Sawayama S."/>
            <person name="Nakagawa S."/>
        </authorList>
    </citation>
    <scope>NUCLEOTIDE SEQUENCE [LARGE SCALE GENOMIC DNA]</scope>
    <source>
        <strain evidence="2 3">NKW23</strain>
    </source>
</reference>
<keyword evidence="3" id="KW-1185">Reference proteome</keyword>
<dbReference type="RefSeq" id="WP_285673410.1">
    <property type="nucleotide sequence ID" value="NZ_BSYI01000034.1"/>
</dbReference>
<name>A0ABQ6LPD3_9RHOB</name>
<organism evidence="2 3">
    <name type="scientific">Paralimibaculum aggregatum</name>
    <dbReference type="NCBI Taxonomy" id="3036245"/>
    <lineage>
        <taxon>Bacteria</taxon>
        <taxon>Pseudomonadati</taxon>
        <taxon>Pseudomonadota</taxon>
        <taxon>Alphaproteobacteria</taxon>
        <taxon>Rhodobacterales</taxon>
        <taxon>Paracoccaceae</taxon>
        <taxon>Paralimibaculum</taxon>
    </lineage>
</organism>
<evidence type="ECO:0000259" key="1">
    <source>
        <dbReference type="Pfam" id="PF13468"/>
    </source>
</evidence>
<gene>
    <name evidence="2" type="ORF">LNKW23_35860</name>
</gene>
<proteinExistence type="predicted"/>
<dbReference type="Pfam" id="PF13468">
    <property type="entry name" value="Glyoxalase_3"/>
    <property type="match status" value="1"/>
</dbReference>
<dbReference type="Proteomes" id="UP001239909">
    <property type="component" value="Unassembled WGS sequence"/>
</dbReference>
<feature type="domain" description="Glyoxalase-like" evidence="1">
    <location>
        <begin position="3"/>
        <end position="173"/>
    </location>
</feature>
<comment type="caution">
    <text evidence="2">The sequence shown here is derived from an EMBL/GenBank/DDBJ whole genome shotgun (WGS) entry which is preliminary data.</text>
</comment>